<comment type="caution">
    <text evidence="3">The sequence shown here is derived from an EMBL/GenBank/DDBJ whole genome shotgun (WGS) entry which is preliminary data.</text>
</comment>
<feature type="region of interest" description="Disordered" evidence="1">
    <location>
        <begin position="484"/>
        <end position="511"/>
    </location>
</feature>
<organism evidence="3 4">
    <name type="scientific">Pleurodeles waltl</name>
    <name type="common">Iberian ribbed newt</name>
    <dbReference type="NCBI Taxonomy" id="8319"/>
    <lineage>
        <taxon>Eukaryota</taxon>
        <taxon>Metazoa</taxon>
        <taxon>Chordata</taxon>
        <taxon>Craniata</taxon>
        <taxon>Vertebrata</taxon>
        <taxon>Euteleostomi</taxon>
        <taxon>Amphibia</taxon>
        <taxon>Batrachia</taxon>
        <taxon>Caudata</taxon>
        <taxon>Salamandroidea</taxon>
        <taxon>Salamandridae</taxon>
        <taxon>Pleurodelinae</taxon>
        <taxon>Pleurodeles</taxon>
    </lineage>
</organism>
<dbReference type="GO" id="GO:0043410">
    <property type="term" value="P:positive regulation of MAPK cascade"/>
    <property type="evidence" value="ECO:0007669"/>
    <property type="project" value="TreeGrafter"/>
</dbReference>
<name>A0AAV7PDW0_PLEWA</name>
<dbReference type="SMART" id="SM00310">
    <property type="entry name" value="PTBI"/>
    <property type="match status" value="1"/>
</dbReference>
<dbReference type="EMBL" id="JANPWB010000011">
    <property type="protein sequence ID" value="KAJ1126391.1"/>
    <property type="molecule type" value="Genomic_DNA"/>
</dbReference>
<sequence length="554" mass="61878">MDSLVKEGVVYQQHHILGKKYWRKTWAQLFRASLSGVARIETHEVRDGTAKERTSLRNSQRRVLRLADCVSIVGAWSDNCPKGTHPFYFTTTDKTYVLAAEDHEEWVALICQLAFKNTGEPKHPQESGQGTNNGTKDDITRDAVVVQDNSIYSSWNQVCEFQVTVERTEASERCQLHGRYWLELTATTIQLKGDASREVLYAWPYHLLRRIGGDEAAFYFESGRRCPSGEGFFIFRSNQGCEIHNLATSNIKCQQDNTQDATFPTRSIFENLPPTDYYCSGPWGRPQGDSGLNREGLEETLVDLCSSGEIDKAFQVLDISGASSLPTDTCAPCPLAKSDVGHEDLIYTVARKVNNAVLGQKMTPELDSSNSKGKLSASDTLYENHCSLRLTRPLSFPVSKPEDLKPGSGDQEWIPTVLAHLYDNPDTLEVSQSPRELPDSTQHTKCLNRTKPINYSIHTTDHQGFPTPMIGTSTAESEYALVTPTEDNAGQDEVHNKKGDGGEETTERPSKDIAKNSFKNKLTTLLTRELSPKEAITSGFTISTNFHGPRRRFL</sequence>
<dbReference type="Pfam" id="PF02174">
    <property type="entry name" value="IRS"/>
    <property type="match status" value="1"/>
</dbReference>
<feature type="compositionally biased region" description="Basic and acidic residues" evidence="1">
    <location>
        <begin position="492"/>
        <end position="511"/>
    </location>
</feature>
<dbReference type="PANTHER" id="PTHR21258">
    <property type="entry name" value="DOCKING PROTEIN RELATED"/>
    <property type="match status" value="1"/>
</dbReference>
<evidence type="ECO:0000313" key="3">
    <source>
        <dbReference type="EMBL" id="KAJ1126391.1"/>
    </source>
</evidence>
<dbReference type="SUPFAM" id="SSF50729">
    <property type="entry name" value="PH domain-like"/>
    <property type="match status" value="2"/>
</dbReference>
<dbReference type="PROSITE" id="PS51064">
    <property type="entry name" value="IRS_PTB"/>
    <property type="match status" value="1"/>
</dbReference>
<accession>A0AAV7PDW0</accession>
<dbReference type="InterPro" id="IPR050996">
    <property type="entry name" value="Docking_Protein_DOK"/>
</dbReference>
<dbReference type="GO" id="GO:0005737">
    <property type="term" value="C:cytoplasm"/>
    <property type="evidence" value="ECO:0007669"/>
    <property type="project" value="TreeGrafter"/>
</dbReference>
<evidence type="ECO:0000313" key="4">
    <source>
        <dbReference type="Proteomes" id="UP001066276"/>
    </source>
</evidence>
<dbReference type="GO" id="GO:0007265">
    <property type="term" value="P:Ras protein signal transduction"/>
    <property type="evidence" value="ECO:0007669"/>
    <property type="project" value="TreeGrafter"/>
</dbReference>
<dbReference type="GO" id="GO:0007169">
    <property type="term" value="P:cell surface receptor protein tyrosine kinase signaling pathway"/>
    <property type="evidence" value="ECO:0007669"/>
    <property type="project" value="TreeGrafter"/>
</dbReference>
<dbReference type="InterPro" id="IPR011993">
    <property type="entry name" value="PH-like_dom_sf"/>
</dbReference>
<dbReference type="PANTHER" id="PTHR21258:SF42">
    <property type="entry name" value="DOCKING PROTEIN 3"/>
    <property type="match status" value="1"/>
</dbReference>
<evidence type="ECO:0000256" key="1">
    <source>
        <dbReference type="SAM" id="MobiDB-lite"/>
    </source>
</evidence>
<proteinExistence type="predicted"/>
<feature type="domain" description="IRS-type PTB" evidence="2">
    <location>
        <begin position="157"/>
        <end position="261"/>
    </location>
</feature>
<protein>
    <recommendedName>
        <fullName evidence="2">IRS-type PTB domain-containing protein</fullName>
    </recommendedName>
</protein>
<dbReference type="AlphaFoldDB" id="A0AAV7PDW0"/>
<dbReference type="SMART" id="SM01244">
    <property type="entry name" value="IRS"/>
    <property type="match status" value="1"/>
</dbReference>
<dbReference type="InterPro" id="IPR002404">
    <property type="entry name" value="IRS_PTB"/>
</dbReference>
<gene>
    <name evidence="3" type="ORF">NDU88_004799</name>
</gene>
<reference evidence="3" key="1">
    <citation type="journal article" date="2022" name="bioRxiv">
        <title>Sequencing and chromosome-scale assembly of the giantPleurodeles waltlgenome.</title>
        <authorList>
            <person name="Brown T."/>
            <person name="Elewa A."/>
            <person name="Iarovenko S."/>
            <person name="Subramanian E."/>
            <person name="Araus A.J."/>
            <person name="Petzold A."/>
            <person name="Susuki M."/>
            <person name="Suzuki K.-i.T."/>
            <person name="Hayashi T."/>
            <person name="Toyoda A."/>
            <person name="Oliveira C."/>
            <person name="Osipova E."/>
            <person name="Leigh N.D."/>
            <person name="Simon A."/>
            <person name="Yun M.H."/>
        </authorList>
    </citation>
    <scope>NUCLEOTIDE SEQUENCE</scope>
    <source>
        <strain evidence="3">20211129_DDA</strain>
        <tissue evidence="3">Liver</tissue>
    </source>
</reference>
<dbReference type="Gene3D" id="2.30.29.30">
    <property type="entry name" value="Pleckstrin-homology domain (PH domain)/Phosphotyrosine-binding domain (PTB)"/>
    <property type="match status" value="2"/>
</dbReference>
<dbReference type="SMART" id="SM00233">
    <property type="entry name" value="PH"/>
    <property type="match status" value="1"/>
</dbReference>
<dbReference type="InterPro" id="IPR001849">
    <property type="entry name" value="PH_domain"/>
</dbReference>
<dbReference type="Proteomes" id="UP001066276">
    <property type="component" value="Chromosome 7"/>
</dbReference>
<evidence type="ECO:0000259" key="2">
    <source>
        <dbReference type="PROSITE" id="PS51064"/>
    </source>
</evidence>
<keyword evidence="4" id="KW-1185">Reference proteome</keyword>